<feature type="compositionally biased region" description="Polar residues" evidence="1">
    <location>
        <begin position="1"/>
        <end position="10"/>
    </location>
</feature>
<feature type="compositionally biased region" description="Pro residues" evidence="1">
    <location>
        <begin position="368"/>
        <end position="379"/>
    </location>
</feature>
<feature type="compositionally biased region" description="Polar residues" evidence="1">
    <location>
        <begin position="97"/>
        <end position="110"/>
    </location>
</feature>
<feature type="compositionally biased region" description="Low complexity" evidence="1">
    <location>
        <begin position="464"/>
        <end position="485"/>
    </location>
</feature>
<feature type="compositionally biased region" description="Polar residues" evidence="1">
    <location>
        <begin position="306"/>
        <end position="319"/>
    </location>
</feature>
<feature type="compositionally biased region" description="Pro residues" evidence="1">
    <location>
        <begin position="45"/>
        <end position="59"/>
    </location>
</feature>
<feature type="compositionally biased region" description="Polar residues" evidence="1">
    <location>
        <begin position="277"/>
        <end position="297"/>
    </location>
</feature>
<name>A0ABR3IT77_9AGAR</name>
<gene>
    <name evidence="2" type="ORF">HGRIS_012743</name>
</gene>
<proteinExistence type="predicted"/>
<evidence type="ECO:0000256" key="1">
    <source>
        <dbReference type="SAM" id="MobiDB-lite"/>
    </source>
</evidence>
<feature type="region of interest" description="Disordered" evidence="1">
    <location>
        <begin position="713"/>
        <end position="741"/>
    </location>
</feature>
<dbReference type="InterPro" id="IPR011992">
    <property type="entry name" value="EF-hand-dom_pair"/>
</dbReference>
<keyword evidence="3" id="KW-1185">Reference proteome</keyword>
<protein>
    <recommendedName>
        <fullName evidence="4">EH domain-containing protein</fullName>
    </recommendedName>
</protein>
<feature type="region of interest" description="Disordered" evidence="1">
    <location>
        <begin position="337"/>
        <end position="513"/>
    </location>
</feature>
<feature type="compositionally biased region" description="Low complexity" evidence="1">
    <location>
        <begin position="429"/>
        <end position="451"/>
    </location>
</feature>
<dbReference type="EMBL" id="JASNQZ010000015">
    <property type="protein sequence ID" value="KAL0946535.1"/>
    <property type="molecule type" value="Genomic_DNA"/>
</dbReference>
<feature type="compositionally biased region" description="Basic and acidic residues" evidence="1">
    <location>
        <begin position="11"/>
        <end position="20"/>
    </location>
</feature>
<feature type="compositionally biased region" description="Acidic residues" evidence="1">
    <location>
        <begin position="617"/>
        <end position="626"/>
    </location>
</feature>
<feature type="compositionally biased region" description="Polar residues" evidence="1">
    <location>
        <begin position="452"/>
        <end position="463"/>
    </location>
</feature>
<feature type="compositionally biased region" description="Acidic residues" evidence="1">
    <location>
        <begin position="593"/>
        <end position="603"/>
    </location>
</feature>
<reference evidence="3" key="1">
    <citation type="submission" date="2024-06" db="EMBL/GenBank/DDBJ databases">
        <title>Multi-omics analyses provide insights into the biosynthesis of the anticancer antibiotic pleurotin in Hohenbuehelia grisea.</title>
        <authorList>
            <person name="Weaver J.A."/>
            <person name="Alberti F."/>
        </authorList>
    </citation>
    <scope>NUCLEOTIDE SEQUENCE [LARGE SCALE GENOMIC DNA]</scope>
    <source>
        <strain evidence="3">T-177</strain>
    </source>
</reference>
<feature type="compositionally biased region" description="Low complexity" evidence="1">
    <location>
        <begin position="344"/>
        <end position="361"/>
    </location>
</feature>
<feature type="compositionally biased region" description="Basic and acidic residues" evidence="1">
    <location>
        <begin position="604"/>
        <end position="616"/>
    </location>
</feature>
<feature type="region of interest" description="Disordered" evidence="1">
    <location>
        <begin position="1"/>
        <end position="319"/>
    </location>
</feature>
<feature type="compositionally biased region" description="Low complexity" evidence="1">
    <location>
        <begin position="80"/>
        <end position="96"/>
    </location>
</feature>
<organism evidence="2 3">
    <name type="scientific">Hohenbuehelia grisea</name>
    <dbReference type="NCBI Taxonomy" id="104357"/>
    <lineage>
        <taxon>Eukaryota</taxon>
        <taxon>Fungi</taxon>
        <taxon>Dikarya</taxon>
        <taxon>Basidiomycota</taxon>
        <taxon>Agaricomycotina</taxon>
        <taxon>Agaricomycetes</taxon>
        <taxon>Agaricomycetidae</taxon>
        <taxon>Agaricales</taxon>
        <taxon>Pleurotineae</taxon>
        <taxon>Pleurotaceae</taxon>
        <taxon>Hohenbuehelia</taxon>
    </lineage>
</organism>
<feature type="compositionally biased region" description="Low complexity" evidence="1">
    <location>
        <begin position="149"/>
        <end position="169"/>
    </location>
</feature>
<evidence type="ECO:0000313" key="3">
    <source>
        <dbReference type="Proteomes" id="UP001556367"/>
    </source>
</evidence>
<dbReference type="Proteomes" id="UP001556367">
    <property type="component" value="Unassembled WGS sequence"/>
</dbReference>
<feature type="compositionally biased region" description="Low complexity" evidence="1">
    <location>
        <begin position="380"/>
        <end position="411"/>
    </location>
</feature>
<feature type="compositionally biased region" description="Low complexity" evidence="1">
    <location>
        <begin position="208"/>
        <end position="220"/>
    </location>
</feature>
<evidence type="ECO:0000313" key="2">
    <source>
        <dbReference type="EMBL" id="KAL0946535.1"/>
    </source>
</evidence>
<comment type="caution">
    <text evidence="2">The sequence shown here is derived from an EMBL/GenBank/DDBJ whole genome shotgun (WGS) entry which is preliminary data.</text>
</comment>
<evidence type="ECO:0008006" key="4">
    <source>
        <dbReference type="Google" id="ProtNLM"/>
    </source>
</evidence>
<accession>A0ABR3IT77</accession>
<dbReference type="Gene3D" id="1.10.238.10">
    <property type="entry name" value="EF-hand"/>
    <property type="match status" value="1"/>
</dbReference>
<feature type="region of interest" description="Disordered" evidence="1">
    <location>
        <begin position="592"/>
        <end position="631"/>
    </location>
</feature>
<sequence>MASTSVQSRISDFESRRFDKYPPQNLLETPLSPSASTLAPILPQITPPRPPRSPSPSPPNLGRKTSLIDLKDWIVDDGPSGRSPPSSSKNASEPSSVRNTDFTRTPTQNGFRGAKKPQIAAPLINLESPPKSKAARASNAPPPLPPRKPSYSSLKQAAASSSPQPSASLTVNTTHTYPPPFNLTLPNGKPSGENSARPGLGFGHAPASSISSFHSVSLSSDGGNSTDRDPGTPGSVSSNHIATFPVDRGEFQATPTLSPVVGNGTGSSGHSNTGVNRNTNGTHDLRHQTSWNSSEADSVSLDESYENVSTTSCGSPSTNAIISMDWERAMAKTKQAPFPYSYTPRSSAPPRLPARPASSASVTKNAVKPPPPAPPPPRSVPASPRVRPASSASSSGSASSSATSSTTVAPRAARRKPPPPPPPSSYIVSNTGTTMPSPTSTSSRPPSFTPSVGSSRAGSRISLTSNSASDRSSIISTSTSTSRSSYIGASQPPGGKAPAHYITSPNSKHKSPLMRPAFVPVAARRRYERVFDGNVAQARKADRALRKLLKSGVRGSEKSAKPARLNLQQAKGLRTRQAAGWRGLSVDLITGLSDDEDEGDDSDGSEKGKGKDRMTGMEEDEEEWEDIGPKAEGDERLDGYVVRLIWQQSRLDRHKLRDIWLECDPTNTGSLSREAFIKGMWRIDEELRRARIRSSTASTSSLSSLSARHAKGLPTAIMGRKDRQSANAASAPLRRVPPPLA</sequence>
<dbReference type="SUPFAM" id="SSF47473">
    <property type="entry name" value="EF-hand"/>
    <property type="match status" value="1"/>
</dbReference>